<dbReference type="AlphaFoldDB" id="M2N361"/>
<dbReference type="eggNOG" id="KOG0254">
    <property type="taxonomic scope" value="Eukaryota"/>
</dbReference>
<feature type="transmembrane region" description="Helical" evidence="6">
    <location>
        <begin position="35"/>
        <end position="58"/>
    </location>
</feature>
<dbReference type="EMBL" id="KB445553">
    <property type="protein sequence ID" value="EMC98393.1"/>
    <property type="molecule type" value="Genomic_DNA"/>
</dbReference>
<feature type="transmembrane region" description="Helical" evidence="6">
    <location>
        <begin position="372"/>
        <end position="390"/>
    </location>
</feature>
<accession>M2N361</accession>
<evidence type="ECO:0000256" key="2">
    <source>
        <dbReference type="ARBA" id="ARBA00022692"/>
    </source>
</evidence>
<evidence type="ECO:0000313" key="8">
    <source>
        <dbReference type="EMBL" id="EMC98393.1"/>
    </source>
</evidence>
<feature type="transmembrane region" description="Helical" evidence="6">
    <location>
        <begin position="207"/>
        <end position="229"/>
    </location>
</feature>
<protein>
    <recommendedName>
        <fullName evidence="7">Major facilitator superfamily (MFS) profile domain-containing protein</fullName>
    </recommendedName>
</protein>
<feature type="transmembrane region" description="Helical" evidence="6">
    <location>
        <begin position="99"/>
        <end position="122"/>
    </location>
</feature>
<dbReference type="PANTHER" id="PTHR23501:SF59">
    <property type="entry name" value="MAJOR FACILITATOR SUPERFAMILY (MFS) PROFILE DOMAIN-CONTAINING PROTEIN-RELATED"/>
    <property type="match status" value="1"/>
</dbReference>
<dbReference type="GeneID" id="19111778"/>
<proteinExistence type="predicted"/>
<reference evidence="8 9" key="1">
    <citation type="journal article" date="2012" name="PLoS Pathog.">
        <title>Diverse lifestyles and strategies of plant pathogenesis encoded in the genomes of eighteen Dothideomycetes fungi.</title>
        <authorList>
            <person name="Ohm R.A."/>
            <person name="Feau N."/>
            <person name="Henrissat B."/>
            <person name="Schoch C.L."/>
            <person name="Horwitz B.A."/>
            <person name="Barry K.W."/>
            <person name="Condon B.J."/>
            <person name="Copeland A.C."/>
            <person name="Dhillon B."/>
            <person name="Glaser F."/>
            <person name="Hesse C.N."/>
            <person name="Kosti I."/>
            <person name="LaButti K."/>
            <person name="Lindquist E.A."/>
            <person name="Lucas S."/>
            <person name="Salamov A.A."/>
            <person name="Bradshaw R.E."/>
            <person name="Ciuffetti L."/>
            <person name="Hamelin R.C."/>
            <person name="Kema G.H.J."/>
            <person name="Lawrence C."/>
            <person name="Scott J.A."/>
            <person name="Spatafora J.W."/>
            <person name="Turgeon B.G."/>
            <person name="de Wit P.J.G.M."/>
            <person name="Zhong S."/>
            <person name="Goodwin S.B."/>
            <person name="Grigoriev I.V."/>
        </authorList>
    </citation>
    <scope>NUCLEOTIDE SEQUENCE [LARGE SCALE GENOMIC DNA]</scope>
    <source>
        <strain evidence="8 9">UAMH 10762</strain>
    </source>
</reference>
<dbReference type="HOGENOM" id="CLU_000960_22_0_1"/>
<dbReference type="InterPro" id="IPR036259">
    <property type="entry name" value="MFS_trans_sf"/>
</dbReference>
<dbReference type="InterPro" id="IPR011701">
    <property type="entry name" value="MFS"/>
</dbReference>
<feature type="region of interest" description="Disordered" evidence="5">
    <location>
        <begin position="409"/>
        <end position="434"/>
    </location>
</feature>
<dbReference type="RefSeq" id="XP_007674482.1">
    <property type="nucleotide sequence ID" value="XM_007676292.1"/>
</dbReference>
<dbReference type="InterPro" id="IPR020846">
    <property type="entry name" value="MFS_dom"/>
</dbReference>
<dbReference type="Gene3D" id="1.20.1250.20">
    <property type="entry name" value="MFS general substrate transporter like domains"/>
    <property type="match status" value="2"/>
</dbReference>
<feature type="domain" description="Major facilitator superfamily (MFS) profile" evidence="7">
    <location>
        <begin position="1"/>
        <end position="395"/>
    </location>
</feature>
<feature type="transmembrane region" description="Helical" evidence="6">
    <location>
        <begin position="171"/>
        <end position="195"/>
    </location>
</feature>
<dbReference type="SUPFAM" id="SSF103473">
    <property type="entry name" value="MFS general substrate transporter"/>
    <property type="match status" value="1"/>
</dbReference>
<evidence type="ECO:0000256" key="5">
    <source>
        <dbReference type="SAM" id="MobiDB-lite"/>
    </source>
</evidence>
<feature type="transmembrane region" description="Helical" evidence="6">
    <location>
        <begin position="64"/>
        <end position="87"/>
    </location>
</feature>
<evidence type="ECO:0000256" key="6">
    <source>
        <dbReference type="SAM" id="Phobius"/>
    </source>
</evidence>
<dbReference type="GO" id="GO:0005886">
    <property type="term" value="C:plasma membrane"/>
    <property type="evidence" value="ECO:0007669"/>
    <property type="project" value="TreeGrafter"/>
</dbReference>
<gene>
    <name evidence="8" type="ORF">BAUCODRAFT_32429</name>
</gene>
<feature type="transmembrane region" description="Helical" evidence="6">
    <location>
        <begin position="302"/>
        <end position="325"/>
    </location>
</feature>
<dbReference type="OMA" id="GHAASMY"/>
<dbReference type="PANTHER" id="PTHR23501">
    <property type="entry name" value="MAJOR FACILITATOR SUPERFAMILY"/>
    <property type="match status" value="1"/>
</dbReference>
<feature type="transmembrane region" description="Helical" evidence="6">
    <location>
        <begin position="261"/>
        <end position="281"/>
    </location>
</feature>
<sequence length="434" mass="46365">MLAGRVIQGIGGGGIFSVNLIILSDIIPLRQRSKYVGITQLVSSLAVTIGPIVGGALIKSSWRWLFWVNLPFAGVGMAVIPFLLRYVKAETTVYNKFGSIDWTGCGIFIVGASTFLLGISWGGQQFGWGSSATLVPIILGALIVVGCLAYERYIAHIPFLRLSVFRTKSAIAAYMCTVLASLTLFAEMYFINLFLLTNKLYSPLVSATVFLAFAAAVVPVSGITGALITKIGGYRWAVFCGWLIVTFSCGALMILSPDAYVPGMIFVMITAGIGQGLLFMAHQVATQANAHAKDAAYASAMFSFMRSLGFCLGVALGGTIFSNFLRHRLSAHGLPIEIADNAEGFAATLKGMAAGELKTAIIAAYEYAFRNLFATMAGIGALGFGLSFMIEEATLDVEHDASHRFVDHAAPTTEGFPDPEVSLEKRRQSGVNIV</sequence>
<dbReference type="Pfam" id="PF07690">
    <property type="entry name" value="MFS_1"/>
    <property type="match status" value="1"/>
</dbReference>
<organism evidence="8 9">
    <name type="scientific">Baudoinia panamericana (strain UAMH 10762)</name>
    <name type="common">Angels' share fungus</name>
    <name type="synonym">Baudoinia compniacensis (strain UAMH 10762)</name>
    <dbReference type="NCBI Taxonomy" id="717646"/>
    <lineage>
        <taxon>Eukaryota</taxon>
        <taxon>Fungi</taxon>
        <taxon>Dikarya</taxon>
        <taxon>Ascomycota</taxon>
        <taxon>Pezizomycotina</taxon>
        <taxon>Dothideomycetes</taxon>
        <taxon>Dothideomycetidae</taxon>
        <taxon>Mycosphaerellales</taxon>
        <taxon>Teratosphaeriaceae</taxon>
        <taxon>Baudoinia</taxon>
    </lineage>
</organism>
<feature type="transmembrane region" description="Helical" evidence="6">
    <location>
        <begin position="236"/>
        <end position="255"/>
    </location>
</feature>
<keyword evidence="3 6" id="KW-1133">Transmembrane helix</keyword>
<evidence type="ECO:0000259" key="7">
    <source>
        <dbReference type="PROSITE" id="PS50850"/>
    </source>
</evidence>
<keyword evidence="9" id="KW-1185">Reference proteome</keyword>
<dbReference type="GO" id="GO:0022857">
    <property type="term" value="F:transmembrane transporter activity"/>
    <property type="evidence" value="ECO:0007669"/>
    <property type="project" value="InterPro"/>
</dbReference>
<dbReference type="PROSITE" id="PS50850">
    <property type="entry name" value="MFS"/>
    <property type="match status" value="1"/>
</dbReference>
<evidence type="ECO:0000256" key="3">
    <source>
        <dbReference type="ARBA" id="ARBA00022989"/>
    </source>
</evidence>
<evidence type="ECO:0000256" key="4">
    <source>
        <dbReference type="ARBA" id="ARBA00023136"/>
    </source>
</evidence>
<feature type="transmembrane region" description="Helical" evidence="6">
    <location>
        <begin position="6"/>
        <end position="23"/>
    </location>
</feature>
<evidence type="ECO:0000313" key="9">
    <source>
        <dbReference type="Proteomes" id="UP000011761"/>
    </source>
</evidence>
<keyword evidence="4 6" id="KW-0472">Membrane</keyword>
<comment type="subcellular location">
    <subcellularLocation>
        <location evidence="1">Membrane</location>
        <topology evidence="1">Multi-pass membrane protein</topology>
    </subcellularLocation>
</comment>
<evidence type="ECO:0000256" key="1">
    <source>
        <dbReference type="ARBA" id="ARBA00004141"/>
    </source>
</evidence>
<dbReference type="OrthoDB" id="2351791at2759"/>
<dbReference type="KEGG" id="bcom:BAUCODRAFT_32429"/>
<feature type="transmembrane region" description="Helical" evidence="6">
    <location>
        <begin position="128"/>
        <end position="150"/>
    </location>
</feature>
<dbReference type="Proteomes" id="UP000011761">
    <property type="component" value="Unassembled WGS sequence"/>
</dbReference>
<name>M2N361_BAUPA</name>
<keyword evidence="2 6" id="KW-0812">Transmembrane</keyword>